<dbReference type="RefSeq" id="WP_380844649.1">
    <property type="nucleotide sequence ID" value="NZ_JBHSFP010000021.1"/>
</dbReference>
<evidence type="ECO:0000256" key="1">
    <source>
        <dbReference type="ARBA" id="ARBA00004651"/>
    </source>
</evidence>
<dbReference type="EMBL" id="JBHSFP010000021">
    <property type="protein sequence ID" value="MFC4534296.1"/>
    <property type="molecule type" value="Genomic_DNA"/>
</dbReference>
<feature type="transmembrane region" description="Helical" evidence="7">
    <location>
        <begin position="107"/>
        <end position="126"/>
    </location>
</feature>
<proteinExistence type="predicted"/>
<evidence type="ECO:0000313" key="10">
    <source>
        <dbReference type="Proteomes" id="UP001596004"/>
    </source>
</evidence>
<feature type="domain" description="RDD" evidence="8">
    <location>
        <begin position="101"/>
        <end position="229"/>
    </location>
</feature>
<dbReference type="Proteomes" id="UP001596004">
    <property type="component" value="Unassembled WGS sequence"/>
</dbReference>
<keyword evidence="10" id="KW-1185">Reference proteome</keyword>
<organism evidence="9 10">
    <name type="scientific">Sphaerisporangium dianthi</name>
    <dbReference type="NCBI Taxonomy" id="1436120"/>
    <lineage>
        <taxon>Bacteria</taxon>
        <taxon>Bacillati</taxon>
        <taxon>Actinomycetota</taxon>
        <taxon>Actinomycetes</taxon>
        <taxon>Streptosporangiales</taxon>
        <taxon>Streptosporangiaceae</taxon>
        <taxon>Sphaerisporangium</taxon>
    </lineage>
</organism>
<reference evidence="10" key="1">
    <citation type="journal article" date="2019" name="Int. J. Syst. Evol. Microbiol.">
        <title>The Global Catalogue of Microorganisms (GCM) 10K type strain sequencing project: providing services to taxonomists for standard genome sequencing and annotation.</title>
        <authorList>
            <consortium name="The Broad Institute Genomics Platform"/>
            <consortium name="The Broad Institute Genome Sequencing Center for Infectious Disease"/>
            <person name="Wu L."/>
            <person name="Ma J."/>
        </authorList>
    </citation>
    <scope>NUCLEOTIDE SEQUENCE [LARGE SCALE GENOMIC DNA]</scope>
    <source>
        <strain evidence="10">CGMCC 4.7132</strain>
    </source>
</reference>
<protein>
    <submittedName>
        <fullName evidence="9">RDD family protein</fullName>
    </submittedName>
</protein>
<keyword evidence="2" id="KW-1003">Cell membrane</keyword>
<evidence type="ECO:0000256" key="4">
    <source>
        <dbReference type="ARBA" id="ARBA00022989"/>
    </source>
</evidence>
<evidence type="ECO:0000256" key="5">
    <source>
        <dbReference type="ARBA" id="ARBA00023136"/>
    </source>
</evidence>
<evidence type="ECO:0000259" key="8">
    <source>
        <dbReference type="Pfam" id="PF06271"/>
    </source>
</evidence>
<name>A0ABV9CLZ0_9ACTN</name>
<dbReference type="Pfam" id="PF06271">
    <property type="entry name" value="RDD"/>
    <property type="match status" value="1"/>
</dbReference>
<dbReference type="InterPro" id="IPR010432">
    <property type="entry name" value="RDD"/>
</dbReference>
<evidence type="ECO:0000256" key="2">
    <source>
        <dbReference type="ARBA" id="ARBA00022475"/>
    </source>
</evidence>
<feature type="region of interest" description="Disordered" evidence="6">
    <location>
        <begin position="1"/>
        <end position="86"/>
    </location>
</feature>
<dbReference type="PANTHER" id="PTHR36115:SF4">
    <property type="entry name" value="MEMBRANE PROTEIN"/>
    <property type="match status" value="1"/>
</dbReference>
<feature type="compositionally biased region" description="Pro residues" evidence="6">
    <location>
        <begin position="1"/>
        <end position="14"/>
    </location>
</feature>
<comment type="subcellular location">
    <subcellularLocation>
        <location evidence="1">Cell membrane</location>
        <topology evidence="1">Multi-pass membrane protein</topology>
    </subcellularLocation>
</comment>
<feature type="transmembrane region" description="Helical" evidence="7">
    <location>
        <begin position="146"/>
        <end position="165"/>
    </location>
</feature>
<evidence type="ECO:0000256" key="7">
    <source>
        <dbReference type="SAM" id="Phobius"/>
    </source>
</evidence>
<gene>
    <name evidence="9" type="ORF">ACFO60_26355</name>
</gene>
<evidence type="ECO:0000313" key="9">
    <source>
        <dbReference type="EMBL" id="MFC4534296.1"/>
    </source>
</evidence>
<keyword evidence="4 7" id="KW-1133">Transmembrane helix</keyword>
<evidence type="ECO:0000256" key="3">
    <source>
        <dbReference type="ARBA" id="ARBA00022692"/>
    </source>
</evidence>
<dbReference type="InterPro" id="IPR051791">
    <property type="entry name" value="Pra-immunoreactive"/>
</dbReference>
<sequence>MRSPGGEPPYGGPPDEPHEPHEGPPYEPPHRPHEGPPYRPHAGQPYGPQGDPSYGPGGGQPYGPQDGPLYGPGGGQPYGARPWEGYDQGGPPYGPWGAPLGGRWRRLFAGLVDILIVGVLTSPFSATVTERAADGSIEAVRTVNGVGVAVIWFLYFWLLTAFWNGQTLGKRLFRLRVVQFPTQEAVTAGQAAVREIVYGVFGVVCCLGVADLLWILFDGKKQALHDKAASTIVVDA</sequence>
<comment type="caution">
    <text evidence="9">The sequence shown here is derived from an EMBL/GenBank/DDBJ whole genome shotgun (WGS) entry which is preliminary data.</text>
</comment>
<accession>A0ABV9CLZ0</accession>
<evidence type="ECO:0000256" key="6">
    <source>
        <dbReference type="SAM" id="MobiDB-lite"/>
    </source>
</evidence>
<feature type="compositionally biased region" description="Basic and acidic residues" evidence="6">
    <location>
        <begin position="15"/>
        <end position="36"/>
    </location>
</feature>
<keyword evidence="5 7" id="KW-0472">Membrane</keyword>
<feature type="transmembrane region" description="Helical" evidence="7">
    <location>
        <begin position="196"/>
        <end position="217"/>
    </location>
</feature>
<dbReference type="PANTHER" id="PTHR36115">
    <property type="entry name" value="PROLINE-RICH ANTIGEN HOMOLOG-RELATED"/>
    <property type="match status" value="1"/>
</dbReference>
<feature type="compositionally biased region" description="Low complexity" evidence="6">
    <location>
        <begin position="40"/>
        <end position="54"/>
    </location>
</feature>
<keyword evidence="3 7" id="KW-0812">Transmembrane</keyword>